<evidence type="ECO:0000313" key="2">
    <source>
        <dbReference type="EMBL" id="PNX89312.1"/>
    </source>
</evidence>
<dbReference type="EMBL" id="ASHM01059383">
    <property type="protein sequence ID" value="PNX89312.1"/>
    <property type="molecule type" value="Genomic_DNA"/>
</dbReference>
<feature type="compositionally biased region" description="Polar residues" evidence="1">
    <location>
        <begin position="8"/>
        <end position="20"/>
    </location>
</feature>
<evidence type="ECO:0000256" key="1">
    <source>
        <dbReference type="SAM" id="MobiDB-lite"/>
    </source>
</evidence>
<sequence length="136" mass="15402">MNVHEQAGENSDTPSVTSRLRVSLGKRMRSSESSGVGRRLRYHETDLEGAFTKKLSHLCNNNRVSVIQAGDAIKHFCEEGCLKKNRALTWLKLTEADQVKYIEGSEDGPPIESMVVRKTKRKMTRNKCSYLMICNI</sequence>
<dbReference type="Proteomes" id="UP000236291">
    <property type="component" value="Unassembled WGS sequence"/>
</dbReference>
<dbReference type="AlphaFoldDB" id="A0A2K3MEU2"/>
<accession>A0A2K3MEU2</accession>
<name>A0A2K3MEU2_TRIPR</name>
<feature type="region of interest" description="Disordered" evidence="1">
    <location>
        <begin position="1"/>
        <end position="37"/>
    </location>
</feature>
<evidence type="ECO:0000313" key="3">
    <source>
        <dbReference type="Proteomes" id="UP000236291"/>
    </source>
</evidence>
<comment type="caution">
    <text evidence="2">The sequence shown here is derived from an EMBL/GenBank/DDBJ whole genome shotgun (WGS) entry which is preliminary data.</text>
</comment>
<reference evidence="2 3" key="1">
    <citation type="journal article" date="2014" name="Am. J. Bot.">
        <title>Genome assembly and annotation for red clover (Trifolium pratense; Fabaceae).</title>
        <authorList>
            <person name="Istvanek J."/>
            <person name="Jaros M."/>
            <person name="Krenek A."/>
            <person name="Repkova J."/>
        </authorList>
    </citation>
    <scope>NUCLEOTIDE SEQUENCE [LARGE SCALE GENOMIC DNA]</scope>
    <source>
        <strain evidence="3">cv. Tatra</strain>
        <tissue evidence="2">Young leaves</tissue>
    </source>
</reference>
<protein>
    <submittedName>
        <fullName evidence="2">Uncharacterized protein</fullName>
    </submittedName>
</protein>
<organism evidence="2 3">
    <name type="scientific">Trifolium pratense</name>
    <name type="common">Red clover</name>
    <dbReference type="NCBI Taxonomy" id="57577"/>
    <lineage>
        <taxon>Eukaryota</taxon>
        <taxon>Viridiplantae</taxon>
        <taxon>Streptophyta</taxon>
        <taxon>Embryophyta</taxon>
        <taxon>Tracheophyta</taxon>
        <taxon>Spermatophyta</taxon>
        <taxon>Magnoliopsida</taxon>
        <taxon>eudicotyledons</taxon>
        <taxon>Gunneridae</taxon>
        <taxon>Pentapetalae</taxon>
        <taxon>rosids</taxon>
        <taxon>fabids</taxon>
        <taxon>Fabales</taxon>
        <taxon>Fabaceae</taxon>
        <taxon>Papilionoideae</taxon>
        <taxon>50 kb inversion clade</taxon>
        <taxon>NPAAA clade</taxon>
        <taxon>Hologalegina</taxon>
        <taxon>IRL clade</taxon>
        <taxon>Trifolieae</taxon>
        <taxon>Trifolium</taxon>
    </lineage>
</organism>
<proteinExistence type="predicted"/>
<gene>
    <name evidence="2" type="ORF">L195_g045431</name>
</gene>
<reference evidence="2 3" key="2">
    <citation type="journal article" date="2017" name="Front. Plant Sci.">
        <title>Gene Classification and Mining of Molecular Markers Useful in Red Clover (Trifolium pratense) Breeding.</title>
        <authorList>
            <person name="Istvanek J."/>
            <person name="Dluhosova J."/>
            <person name="Dluhos P."/>
            <person name="Patkova L."/>
            <person name="Nedelnik J."/>
            <person name="Repkova J."/>
        </authorList>
    </citation>
    <scope>NUCLEOTIDE SEQUENCE [LARGE SCALE GENOMIC DNA]</scope>
    <source>
        <strain evidence="3">cv. Tatra</strain>
        <tissue evidence="2">Young leaves</tissue>
    </source>
</reference>